<feature type="compositionally biased region" description="Low complexity" evidence="1">
    <location>
        <begin position="636"/>
        <end position="666"/>
    </location>
</feature>
<keyword evidence="6" id="KW-1185">Reference proteome</keyword>
<reference evidence="4 6" key="2">
    <citation type="journal article" date="2018" name="Plant J.">
        <title>The Physcomitrella patens chromosome-scale assembly reveals moss genome structure and evolution.</title>
        <authorList>
            <person name="Lang D."/>
            <person name="Ullrich K.K."/>
            <person name="Murat F."/>
            <person name="Fuchs J."/>
            <person name="Jenkins J."/>
            <person name="Haas F.B."/>
            <person name="Piednoel M."/>
            <person name="Gundlach H."/>
            <person name="Van Bel M."/>
            <person name="Meyberg R."/>
            <person name="Vives C."/>
            <person name="Morata J."/>
            <person name="Symeonidi A."/>
            <person name="Hiss M."/>
            <person name="Muchero W."/>
            <person name="Kamisugi Y."/>
            <person name="Saleh O."/>
            <person name="Blanc G."/>
            <person name="Decker E.L."/>
            <person name="van Gessel N."/>
            <person name="Grimwood J."/>
            <person name="Hayes R.D."/>
            <person name="Graham S.W."/>
            <person name="Gunter L.E."/>
            <person name="McDaniel S.F."/>
            <person name="Hoernstein S.N.W."/>
            <person name="Larsson A."/>
            <person name="Li F.W."/>
            <person name="Perroud P.F."/>
            <person name="Phillips J."/>
            <person name="Ranjan P."/>
            <person name="Rokshar D.S."/>
            <person name="Rothfels C.J."/>
            <person name="Schneider L."/>
            <person name="Shu S."/>
            <person name="Stevenson D.W."/>
            <person name="Thummler F."/>
            <person name="Tillich M."/>
            <person name="Villarreal Aguilar J.C."/>
            <person name="Widiez T."/>
            <person name="Wong G.K."/>
            <person name="Wymore A."/>
            <person name="Zhang Y."/>
            <person name="Zimmer A.D."/>
            <person name="Quatrano R.S."/>
            <person name="Mayer K.F.X."/>
            <person name="Goodstein D."/>
            <person name="Casacuberta J.M."/>
            <person name="Vandepoele K."/>
            <person name="Reski R."/>
            <person name="Cuming A.C."/>
            <person name="Tuskan G.A."/>
            <person name="Maumus F."/>
            <person name="Salse J."/>
            <person name="Schmutz J."/>
            <person name="Rensing S.A."/>
        </authorList>
    </citation>
    <scope>NUCLEOTIDE SEQUENCE [LARGE SCALE GENOMIC DNA]</scope>
    <source>
        <strain evidence="5 6">cv. Gransden 2004</strain>
    </source>
</reference>
<evidence type="ECO:0008006" key="7">
    <source>
        <dbReference type="Google" id="ProtNLM"/>
    </source>
</evidence>
<organism evidence="4">
    <name type="scientific">Physcomitrium patens</name>
    <name type="common">Spreading-leaved earth moss</name>
    <name type="synonym">Physcomitrella patens</name>
    <dbReference type="NCBI Taxonomy" id="3218"/>
    <lineage>
        <taxon>Eukaryota</taxon>
        <taxon>Viridiplantae</taxon>
        <taxon>Streptophyta</taxon>
        <taxon>Embryophyta</taxon>
        <taxon>Bryophyta</taxon>
        <taxon>Bryophytina</taxon>
        <taxon>Bryopsida</taxon>
        <taxon>Funariidae</taxon>
        <taxon>Funariales</taxon>
        <taxon>Funariaceae</taxon>
        <taxon>Physcomitrium</taxon>
    </lineage>
</organism>
<feature type="domain" description="DUF6857" evidence="3">
    <location>
        <begin position="471"/>
        <end position="856"/>
    </location>
</feature>
<dbReference type="Pfam" id="PF21647">
    <property type="entry name" value="DUF6857"/>
    <property type="match status" value="1"/>
</dbReference>
<gene>
    <name evidence="5" type="primary">LOC112283615</name>
    <name evidence="4" type="ORF">PHYPA_000014</name>
</gene>
<dbReference type="EMBL" id="ABEU02000001">
    <property type="protein sequence ID" value="PNR61591.1"/>
    <property type="molecule type" value="Genomic_DNA"/>
</dbReference>
<feature type="region of interest" description="Disordered" evidence="1">
    <location>
        <begin position="161"/>
        <end position="188"/>
    </location>
</feature>
<feature type="domain" description="DUF936" evidence="2">
    <location>
        <begin position="4"/>
        <end position="120"/>
    </location>
</feature>
<reference evidence="4 6" key="1">
    <citation type="journal article" date="2008" name="Science">
        <title>The Physcomitrella genome reveals evolutionary insights into the conquest of land by plants.</title>
        <authorList>
            <person name="Rensing S."/>
            <person name="Lang D."/>
            <person name="Zimmer A."/>
            <person name="Terry A."/>
            <person name="Salamov A."/>
            <person name="Shapiro H."/>
            <person name="Nishiyama T."/>
            <person name="Perroud P.-F."/>
            <person name="Lindquist E."/>
            <person name="Kamisugi Y."/>
            <person name="Tanahashi T."/>
            <person name="Sakakibara K."/>
            <person name="Fujita T."/>
            <person name="Oishi K."/>
            <person name="Shin-I T."/>
            <person name="Kuroki Y."/>
            <person name="Toyoda A."/>
            <person name="Suzuki Y."/>
            <person name="Hashimoto A."/>
            <person name="Yamaguchi K."/>
            <person name="Sugano A."/>
            <person name="Kohara Y."/>
            <person name="Fujiyama A."/>
            <person name="Anterola A."/>
            <person name="Aoki S."/>
            <person name="Ashton N."/>
            <person name="Barbazuk W.B."/>
            <person name="Barker E."/>
            <person name="Bennetzen J."/>
            <person name="Bezanilla M."/>
            <person name="Blankenship R."/>
            <person name="Cho S.H."/>
            <person name="Dutcher S."/>
            <person name="Estelle M."/>
            <person name="Fawcett J.A."/>
            <person name="Gundlach H."/>
            <person name="Hanada K."/>
            <person name="Heyl A."/>
            <person name="Hicks K.A."/>
            <person name="Hugh J."/>
            <person name="Lohr M."/>
            <person name="Mayer K."/>
            <person name="Melkozernov A."/>
            <person name="Murata T."/>
            <person name="Nelson D."/>
            <person name="Pils B."/>
            <person name="Prigge M."/>
            <person name="Reiss B."/>
            <person name="Renner T."/>
            <person name="Rombauts S."/>
            <person name="Rushton P."/>
            <person name="Sanderfoot A."/>
            <person name="Schween G."/>
            <person name="Shiu S.-H."/>
            <person name="Stueber K."/>
            <person name="Theodoulou F.L."/>
            <person name="Tu H."/>
            <person name="Van de Peer Y."/>
            <person name="Verrier P.J."/>
            <person name="Waters E."/>
            <person name="Wood A."/>
            <person name="Yang L."/>
            <person name="Cove D."/>
            <person name="Cuming A."/>
            <person name="Hasebe M."/>
            <person name="Lucas S."/>
            <person name="Mishler D.B."/>
            <person name="Reski R."/>
            <person name="Grigoriev I."/>
            <person name="Quatrano R.S."/>
            <person name="Boore J.L."/>
        </authorList>
    </citation>
    <scope>NUCLEOTIDE SEQUENCE [LARGE SCALE GENOMIC DNA]</scope>
    <source>
        <strain evidence="5 6">cv. Gransden 2004</strain>
    </source>
</reference>
<feature type="compositionally biased region" description="Polar residues" evidence="1">
    <location>
        <begin position="316"/>
        <end position="337"/>
    </location>
</feature>
<dbReference type="Pfam" id="PF06075">
    <property type="entry name" value="DUF936"/>
    <property type="match status" value="1"/>
</dbReference>
<feature type="compositionally biased region" description="Polar residues" evidence="1">
    <location>
        <begin position="278"/>
        <end position="301"/>
    </location>
</feature>
<feature type="compositionally biased region" description="Polar residues" evidence="1">
    <location>
        <begin position="438"/>
        <end position="449"/>
    </location>
</feature>
<dbReference type="KEGG" id="ppp:112283615"/>
<feature type="compositionally biased region" description="Polar residues" evidence="1">
    <location>
        <begin position="174"/>
        <end position="186"/>
    </location>
</feature>
<evidence type="ECO:0000313" key="5">
    <source>
        <dbReference type="EnsemblPlants" id="Pp3c1_210V3.1"/>
    </source>
</evidence>
<dbReference type="Gramene" id="Pp3c1_210V3.15">
    <property type="protein sequence ID" value="Pp3c1_210V3.15"/>
    <property type="gene ID" value="Pp3c1_210"/>
</dbReference>
<dbReference type="EnsemblPlants" id="Pp3c1_210V3.16">
    <property type="protein sequence ID" value="Pp3c1_210V3.16"/>
    <property type="gene ID" value="Pp3c1_210"/>
</dbReference>
<dbReference type="RefSeq" id="XP_024378329.1">
    <property type="nucleotide sequence ID" value="XM_024522561.2"/>
</dbReference>
<dbReference type="Gramene" id="Pp3c1_210V3.10">
    <property type="protein sequence ID" value="Pp3c1_210V3.10"/>
    <property type="gene ID" value="Pp3c1_210"/>
</dbReference>
<name>A0A2K1L6G6_PHYPA</name>
<dbReference type="Gramene" id="Pp3c1_210V3.16">
    <property type="protein sequence ID" value="Pp3c1_210V3.16"/>
    <property type="gene ID" value="Pp3c1_210"/>
</dbReference>
<dbReference type="PANTHER" id="PTHR31928">
    <property type="entry name" value="EXPRESSED PROTEIN"/>
    <property type="match status" value="1"/>
</dbReference>
<proteinExistence type="predicted"/>
<dbReference type="GeneID" id="112283615"/>
<evidence type="ECO:0000313" key="4">
    <source>
        <dbReference type="EMBL" id="PNR61591.1"/>
    </source>
</evidence>
<dbReference type="PaxDb" id="3218-PP1S283_28V6.1"/>
<evidence type="ECO:0000259" key="2">
    <source>
        <dbReference type="Pfam" id="PF06075"/>
    </source>
</evidence>
<feature type="region of interest" description="Disordered" evidence="1">
    <location>
        <begin position="278"/>
        <end position="449"/>
    </location>
</feature>
<dbReference type="OrthoDB" id="1908057at2759"/>
<dbReference type="AlphaFoldDB" id="A0A2K1L6G6"/>
<dbReference type="EnsemblPlants" id="Pp3c1_210V3.15">
    <property type="protein sequence ID" value="Pp3c1_210V3.15"/>
    <property type="gene ID" value="Pp3c1_210"/>
</dbReference>
<dbReference type="InterPro" id="IPR049172">
    <property type="entry name" value="DUF6857_pln"/>
</dbReference>
<dbReference type="Gramene" id="Pp3c1_210V3.12">
    <property type="protein sequence ID" value="Pp3c1_210V3.12"/>
    <property type="gene ID" value="Pp3c1_210"/>
</dbReference>
<dbReference type="InterPro" id="IPR010341">
    <property type="entry name" value="DUF936_pln"/>
</dbReference>
<protein>
    <recommendedName>
        <fullName evidence="7">DUF936 domain-containing protein</fullName>
    </recommendedName>
</protein>
<dbReference type="RefSeq" id="XP_024378350.1">
    <property type="nucleotide sequence ID" value="XM_024522582.2"/>
</dbReference>
<sequence length="872" mass="93357">MATLTPGVLLKLLQHINSGVKVTGEHRSALLQVISIVPALHGSELWPNQGFYIKVSDSSHATYVSLGEEHDDLILSDKLQLGQFIHVDRLEAGSPVPLLRGVRPLPGRHQCVGNPQDLVATVVPASAIDTSLQPDLFQPDLRTSDTIDRCNSNRIYGRFDPSSAESIAGKNAERSNGPSVNGSFGRSPSARFQDVEVAVEKTIEISSDGYGAQLTERLARGAMVRNASFKPQPAPESARSNVVHEEGRQVSRVKVRSEKPKMNADCTLVQKEVNKSSSPFRSQSVTNSLFTDRRSPSTGFTRSVVACSEDPHKDSPTTSTRAMQASPITKRSVSTGRVANIVTDATKRRPISTNARAPEPAASVVKNTLRKSWEGAATAKNVKDRLQPKASKPDVKAKLWSSVSGSRNKNGGSNGTSSETGSSSPQVANGKVSHARTESTGSAVGPVSPSNSMSSVIVNDIDVVQRLSAGFYWDSLPGSLATYGMEAMQSREAAALAAVEALQEASAAESVLRSLSMFAELCSVARIDHPQPSVEHFLSLHQSLKHAVAVSDALFIARKSPESVLPTDDANEASNEKALIVMEKSRSAASWVNAALTSDLATFSIQGKQLGSVSGNTLRSMLKRTSNQPSQVMLDSSSMVPRGRSSSPSLTSRSTPSTPSSPKTRSALTSVSHVANAKRTATEPRSQSPGPVLTSSRRSNAISRIGLGKSSKATSKVTPEAQPVEMKASIAPTAATSSPAWVRGKGLAETAELAKQVEREAQRWFLNFMENALDVGFHVATSGNSDRDELPHGAKLMSQQENSHIATMLSQLKRVNDWLDLMGDDLDTKLIETKARLKRKIYDFLLRHVESAAAALGNVSSITVYSKPQVVN</sequence>
<evidence type="ECO:0000313" key="6">
    <source>
        <dbReference type="Proteomes" id="UP000006727"/>
    </source>
</evidence>
<dbReference type="Gramene" id="Pp3c1_210V3.13">
    <property type="protein sequence ID" value="Pp3c1_210V3.13"/>
    <property type="gene ID" value="Pp3c1_210"/>
</dbReference>
<feature type="compositionally biased region" description="Basic and acidic residues" evidence="1">
    <location>
        <begin position="242"/>
        <end position="259"/>
    </location>
</feature>
<evidence type="ECO:0000259" key="3">
    <source>
        <dbReference type="Pfam" id="PF21647"/>
    </source>
</evidence>
<reference evidence="5" key="3">
    <citation type="submission" date="2020-12" db="UniProtKB">
        <authorList>
            <consortium name="EnsemblPlants"/>
        </authorList>
    </citation>
    <scope>IDENTIFICATION</scope>
</reference>
<dbReference type="EnsemblPlants" id="Pp3c1_210V3.14">
    <property type="protein sequence ID" value="Pp3c1_210V3.14"/>
    <property type="gene ID" value="Pp3c1_210"/>
</dbReference>
<dbReference type="PANTHER" id="PTHR31928:SF4">
    <property type="entry name" value="OS08G0541500 PROTEIN"/>
    <property type="match status" value="1"/>
</dbReference>
<dbReference type="Proteomes" id="UP000006727">
    <property type="component" value="Chromosome 1"/>
</dbReference>
<accession>A0A2K1L6G6</accession>
<feature type="compositionally biased region" description="Polar residues" evidence="1">
    <location>
        <begin position="683"/>
        <end position="702"/>
    </location>
</feature>
<dbReference type="Gramene" id="Pp3c1_210V3.14">
    <property type="protein sequence ID" value="Pp3c1_210V3.14"/>
    <property type="gene ID" value="Pp3c1_210"/>
</dbReference>
<feature type="region of interest" description="Disordered" evidence="1">
    <location>
        <begin position="624"/>
        <end position="721"/>
    </location>
</feature>
<dbReference type="EnsemblPlants" id="Pp3c1_210V3.11">
    <property type="protein sequence ID" value="Pp3c1_210V3.11"/>
    <property type="gene ID" value="Pp3c1_210"/>
</dbReference>
<dbReference type="EnsemblPlants" id="Pp3c1_210V3.1">
    <property type="protein sequence ID" value="Pp3c1_210V3.1"/>
    <property type="gene ID" value="Pp3c1_210"/>
</dbReference>
<dbReference type="Gramene" id="Pp3c1_210V3.11">
    <property type="protein sequence ID" value="Pp3c1_210V3.11"/>
    <property type="gene ID" value="Pp3c1_210"/>
</dbReference>
<dbReference type="EnsemblPlants" id="Pp3c1_210V3.10">
    <property type="protein sequence ID" value="Pp3c1_210V3.10"/>
    <property type="gene ID" value="Pp3c1_210"/>
</dbReference>
<dbReference type="EnsemblPlants" id="Pp3c1_210V3.13">
    <property type="protein sequence ID" value="Pp3c1_210V3.13"/>
    <property type="gene ID" value="Pp3c1_210"/>
</dbReference>
<dbReference type="FunCoup" id="A0A2K1L6G6">
    <property type="interactions" value="2040"/>
</dbReference>
<feature type="compositionally biased region" description="Low complexity" evidence="1">
    <location>
        <begin position="401"/>
        <end position="424"/>
    </location>
</feature>
<feature type="region of interest" description="Disordered" evidence="1">
    <location>
        <begin position="229"/>
        <end position="259"/>
    </location>
</feature>
<feature type="compositionally biased region" description="Basic and acidic residues" evidence="1">
    <location>
        <begin position="381"/>
        <end position="397"/>
    </location>
</feature>
<evidence type="ECO:0000256" key="1">
    <source>
        <dbReference type="SAM" id="MobiDB-lite"/>
    </source>
</evidence>
<dbReference type="EnsemblPlants" id="Pp3c1_210V3.12">
    <property type="protein sequence ID" value="Pp3c1_210V3.12"/>
    <property type="gene ID" value="Pp3c1_210"/>
</dbReference>
<feature type="compositionally biased region" description="Polar residues" evidence="1">
    <location>
        <begin position="624"/>
        <end position="635"/>
    </location>
</feature>
<dbReference type="InterPro" id="IPR048297">
    <property type="entry name" value="DUF936_dom_pln"/>
</dbReference>
<dbReference type="Gramene" id="Pp3c1_210V3.1">
    <property type="protein sequence ID" value="Pp3c1_210V3.1"/>
    <property type="gene ID" value="Pp3c1_210"/>
</dbReference>